<evidence type="ECO:0000313" key="3">
    <source>
        <dbReference type="Proteomes" id="UP000232323"/>
    </source>
</evidence>
<feature type="transmembrane region" description="Helical" evidence="1">
    <location>
        <begin position="72"/>
        <end position="96"/>
    </location>
</feature>
<evidence type="ECO:0000256" key="1">
    <source>
        <dbReference type="SAM" id="Phobius"/>
    </source>
</evidence>
<proteinExistence type="predicted"/>
<keyword evidence="1" id="KW-1133">Transmembrane helix</keyword>
<comment type="caution">
    <text evidence="2">The sequence shown here is derived from an EMBL/GenBank/DDBJ whole genome shotgun (WGS) entry which is preliminary data.</text>
</comment>
<organism evidence="2 3">
    <name type="scientific">Chlamydomonas eustigma</name>
    <dbReference type="NCBI Taxonomy" id="1157962"/>
    <lineage>
        <taxon>Eukaryota</taxon>
        <taxon>Viridiplantae</taxon>
        <taxon>Chlorophyta</taxon>
        <taxon>core chlorophytes</taxon>
        <taxon>Chlorophyceae</taxon>
        <taxon>CS clade</taxon>
        <taxon>Chlamydomonadales</taxon>
        <taxon>Chlamydomonadaceae</taxon>
        <taxon>Chlamydomonas</taxon>
    </lineage>
</organism>
<evidence type="ECO:0000313" key="2">
    <source>
        <dbReference type="EMBL" id="GAX78624.1"/>
    </source>
</evidence>
<protein>
    <submittedName>
        <fullName evidence="2">Uncharacterized protein</fullName>
    </submittedName>
</protein>
<accession>A0A250X6B0</accession>
<feature type="transmembrane region" description="Helical" evidence="1">
    <location>
        <begin position="41"/>
        <end position="60"/>
    </location>
</feature>
<reference evidence="2 3" key="1">
    <citation type="submission" date="2017-08" db="EMBL/GenBank/DDBJ databases">
        <title>Acidophilic green algal genome provides insights into adaptation to an acidic environment.</title>
        <authorList>
            <person name="Hirooka S."/>
            <person name="Hirose Y."/>
            <person name="Kanesaki Y."/>
            <person name="Higuchi S."/>
            <person name="Fujiwara T."/>
            <person name="Onuma R."/>
            <person name="Era A."/>
            <person name="Ohbayashi R."/>
            <person name="Uzuka A."/>
            <person name="Nozaki H."/>
            <person name="Yoshikawa H."/>
            <person name="Miyagishima S.Y."/>
        </authorList>
    </citation>
    <scope>NUCLEOTIDE SEQUENCE [LARGE SCALE GENOMIC DNA]</scope>
    <source>
        <strain evidence="2 3">NIES-2499</strain>
    </source>
</reference>
<keyword evidence="1" id="KW-0472">Membrane</keyword>
<dbReference type="AlphaFoldDB" id="A0A250X6B0"/>
<dbReference type="Proteomes" id="UP000232323">
    <property type="component" value="Unassembled WGS sequence"/>
</dbReference>
<feature type="transmembrane region" description="Helical" evidence="1">
    <location>
        <begin position="142"/>
        <end position="162"/>
    </location>
</feature>
<name>A0A250X6B0_9CHLO</name>
<keyword evidence="3" id="KW-1185">Reference proteome</keyword>
<feature type="transmembrane region" description="Helical" evidence="1">
    <location>
        <begin position="108"/>
        <end position="130"/>
    </location>
</feature>
<gene>
    <name evidence="2" type="ORF">CEUSTIGMA_g6063.t1</name>
</gene>
<dbReference type="EMBL" id="BEGY01000034">
    <property type="protein sequence ID" value="GAX78624.1"/>
    <property type="molecule type" value="Genomic_DNA"/>
</dbReference>
<keyword evidence="1" id="KW-0812">Transmembrane</keyword>
<sequence>MHADSTIATGTAVAAAGPVSEGSSGASWVDENENAVVMIKIMGAMFSVACGVCTECALAVPAVDAAMNNGFAFPALIVFLNMMSNTAAILSVGVTVRQHRTQGTSLDTGVVIMGSYFMFATLVSSIVMGVNGFKKDITTTKYVNIPSLLMSIIGFGCTTAAYHIDRPNFSMEDNLQAWRIDVSEYVFDFLAGFVSSFNIPDAEAELQVAQLAIYAALEMTYLGLDFTSIWK</sequence>